<dbReference type="GO" id="GO:0008270">
    <property type="term" value="F:zinc ion binding"/>
    <property type="evidence" value="ECO:0007669"/>
    <property type="project" value="UniProtKB-KW"/>
</dbReference>
<dbReference type="GO" id="GO:0003677">
    <property type="term" value="F:DNA binding"/>
    <property type="evidence" value="ECO:0007669"/>
    <property type="project" value="InterPro"/>
</dbReference>
<proteinExistence type="predicted"/>
<dbReference type="AlphaFoldDB" id="A0A200QBH1"/>
<evidence type="ECO:0000313" key="9">
    <source>
        <dbReference type="Proteomes" id="UP000195402"/>
    </source>
</evidence>
<keyword evidence="4" id="KW-0862">Zinc</keyword>
<comment type="function">
    <text evidence="1">May be involved in environmental stress response.</text>
</comment>
<evidence type="ECO:0000259" key="6">
    <source>
        <dbReference type="PROSITE" id="PS51036"/>
    </source>
</evidence>
<feature type="domain" description="A20-type" evidence="6">
    <location>
        <begin position="18"/>
        <end position="52"/>
    </location>
</feature>
<evidence type="ECO:0000256" key="5">
    <source>
        <dbReference type="PROSITE-ProRule" id="PRU00449"/>
    </source>
</evidence>
<evidence type="ECO:0000259" key="7">
    <source>
        <dbReference type="PROSITE" id="PS51039"/>
    </source>
</evidence>
<dbReference type="Pfam" id="PF01754">
    <property type="entry name" value="zf-A20"/>
    <property type="match status" value="1"/>
</dbReference>
<dbReference type="InterPro" id="IPR050652">
    <property type="entry name" value="AN1_A20_ZnFinger"/>
</dbReference>
<gene>
    <name evidence="8" type="ORF">BVC80_1827g87</name>
</gene>
<dbReference type="InterPro" id="IPR000058">
    <property type="entry name" value="Znf_AN1"/>
</dbReference>
<sequence length="170" mass="18918">MGSQNKNRNLSENESDSEAFPQLCKNNCGFYGAESTMNLCSKCYRESCFQLQANFEKLTVEENLDQPNLTQKESSFCCPDHDDSVASQSSISSPNSSPSLCLIQKTTSNRCSSCRKRVGLLGFKCRCGNTFCSMHRHPEEHGCTIDFKTAARNAIAKANPLVKVDKLQRI</sequence>
<comment type="caution">
    <text evidence="8">The sequence shown here is derived from an EMBL/GenBank/DDBJ whole genome shotgun (WGS) entry which is preliminary data.</text>
</comment>
<dbReference type="Gene3D" id="1.20.5.4770">
    <property type="match status" value="1"/>
</dbReference>
<feature type="domain" description="AN1-type" evidence="7">
    <location>
        <begin position="105"/>
        <end position="151"/>
    </location>
</feature>
<reference evidence="8 9" key="1">
    <citation type="journal article" date="2017" name="Mol. Plant">
        <title>The Genome of Medicinal Plant Macleaya cordata Provides New Insights into Benzylisoquinoline Alkaloids Metabolism.</title>
        <authorList>
            <person name="Liu X."/>
            <person name="Liu Y."/>
            <person name="Huang P."/>
            <person name="Ma Y."/>
            <person name="Qing Z."/>
            <person name="Tang Q."/>
            <person name="Cao H."/>
            <person name="Cheng P."/>
            <person name="Zheng Y."/>
            <person name="Yuan Z."/>
            <person name="Zhou Y."/>
            <person name="Liu J."/>
            <person name="Tang Z."/>
            <person name="Zhuo Y."/>
            <person name="Zhang Y."/>
            <person name="Yu L."/>
            <person name="Huang J."/>
            <person name="Yang P."/>
            <person name="Peng Q."/>
            <person name="Zhang J."/>
            <person name="Jiang W."/>
            <person name="Zhang Z."/>
            <person name="Lin K."/>
            <person name="Ro D.K."/>
            <person name="Chen X."/>
            <person name="Xiong X."/>
            <person name="Shang Y."/>
            <person name="Huang S."/>
            <person name="Zeng J."/>
        </authorList>
    </citation>
    <scope>NUCLEOTIDE SEQUENCE [LARGE SCALE GENOMIC DNA]</scope>
    <source>
        <strain evidence="9">cv. BLH2017</strain>
        <tissue evidence="8">Root</tissue>
    </source>
</reference>
<evidence type="ECO:0000256" key="2">
    <source>
        <dbReference type="ARBA" id="ARBA00022723"/>
    </source>
</evidence>
<dbReference type="SUPFAM" id="SSF118310">
    <property type="entry name" value="AN1-like Zinc finger"/>
    <property type="match status" value="1"/>
</dbReference>
<dbReference type="OrthoDB" id="428577at2759"/>
<dbReference type="SMART" id="SM00259">
    <property type="entry name" value="ZnF_A20"/>
    <property type="match status" value="1"/>
</dbReference>
<dbReference type="Proteomes" id="UP000195402">
    <property type="component" value="Unassembled WGS sequence"/>
</dbReference>
<organism evidence="8 9">
    <name type="scientific">Macleaya cordata</name>
    <name type="common">Five-seeded plume-poppy</name>
    <name type="synonym">Bocconia cordata</name>
    <dbReference type="NCBI Taxonomy" id="56857"/>
    <lineage>
        <taxon>Eukaryota</taxon>
        <taxon>Viridiplantae</taxon>
        <taxon>Streptophyta</taxon>
        <taxon>Embryophyta</taxon>
        <taxon>Tracheophyta</taxon>
        <taxon>Spermatophyta</taxon>
        <taxon>Magnoliopsida</taxon>
        <taxon>Ranunculales</taxon>
        <taxon>Papaveraceae</taxon>
        <taxon>Papaveroideae</taxon>
        <taxon>Macleaya</taxon>
    </lineage>
</organism>
<dbReference type="InterPro" id="IPR002653">
    <property type="entry name" value="Znf_A20"/>
</dbReference>
<dbReference type="InParanoid" id="A0A200QBH1"/>
<dbReference type="SUPFAM" id="SSF57716">
    <property type="entry name" value="Glucocorticoid receptor-like (DNA-binding domain)"/>
    <property type="match status" value="1"/>
</dbReference>
<keyword evidence="2" id="KW-0479">Metal-binding</keyword>
<evidence type="ECO:0000313" key="8">
    <source>
        <dbReference type="EMBL" id="OVA07717.1"/>
    </source>
</evidence>
<name>A0A200QBH1_MACCD</name>
<dbReference type="PROSITE" id="PS51036">
    <property type="entry name" value="ZF_A20"/>
    <property type="match status" value="1"/>
</dbReference>
<evidence type="ECO:0000256" key="3">
    <source>
        <dbReference type="ARBA" id="ARBA00022771"/>
    </source>
</evidence>
<keyword evidence="9" id="KW-1185">Reference proteome</keyword>
<dbReference type="EMBL" id="MVGT01002446">
    <property type="protein sequence ID" value="OVA07717.1"/>
    <property type="molecule type" value="Genomic_DNA"/>
</dbReference>
<dbReference type="PROSITE" id="PS51039">
    <property type="entry name" value="ZF_AN1"/>
    <property type="match status" value="1"/>
</dbReference>
<dbReference type="OMA" id="ETEDLQX"/>
<dbReference type="Gene3D" id="4.10.1110.10">
    <property type="entry name" value="AN1-like Zinc finger"/>
    <property type="match status" value="1"/>
</dbReference>
<evidence type="ECO:0000256" key="4">
    <source>
        <dbReference type="ARBA" id="ARBA00022833"/>
    </source>
</evidence>
<accession>A0A200QBH1</accession>
<protein>
    <submittedName>
        <fullName evidence="8">Zinc finger protein</fullName>
    </submittedName>
</protein>
<evidence type="ECO:0000256" key="1">
    <source>
        <dbReference type="ARBA" id="ARBA00003732"/>
    </source>
</evidence>
<keyword evidence="3 5" id="KW-0863">Zinc-finger</keyword>
<dbReference type="Pfam" id="PF01428">
    <property type="entry name" value="zf-AN1"/>
    <property type="match status" value="1"/>
</dbReference>
<dbReference type="STRING" id="56857.A0A200QBH1"/>
<dbReference type="FunFam" id="4.10.1110.10:FF:000001">
    <property type="entry name" value="Zinc finger AN1-type containing 6"/>
    <property type="match status" value="1"/>
</dbReference>
<dbReference type="SMART" id="SM00154">
    <property type="entry name" value="ZnF_AN1"/>
    <property type="match status" value="1"/>
</dbReference>
<dbReference type="InterPro" id="IPR035896">
    <property type="entry name" value="AN1-like_Znf"/>
</dbReference>
<dbReference type="PANTHER" id="PTHR10634:SF67">
    <property type="entry name" value="AN1-TYPE ZINC FINGER PROTEIN 3"/>
    <property type="match status" value="1"/>
</dbReference>
<dbReference type="PANTHER" id="PTHR10634">
    <property type="entry name" value="AN1-TYPE ZINC FINGER PROTEIN"/>
    <property type="match status" value="1"/>
</dbReference>